<name>A0ACB8W236_9TELE</name>
<evidence type="ECO:0000313" key="2">
    <source>
        <dbReference type="Proteomes" id="UP000831701"/>
    </source>
</evidence>
<dbReference type="EMBL" id="CM041546">
    <property type="protein sequence ID" value="KAI3361252.1"/>
    <property type="molecule type" value="Genomic_DNA"/>
</dbReference>
<evidence type="ECO:0000313" key="1">
    <source>
        <dbReference type="EMBL" id="KAI3361252.1"/>
    </source>
</evidence>
<reference evidence="1" key="1">
    <citation type="submission" date="2022-04" db="EMBL/GenBank/DDBJ databases">
        <title>Jade perch genome.</title>
        <authorList>
            <person name="Chao B."/>
        </authorList>
    </citation>
    <scope>NUCLEOTIDE SEQUENCE</scope>
    <source>
        <strain evidence="1">CB-2022</strain>
    </source>
</reference>
<organism evidence="1 2">
    <name type="scientific">Scortum barcoo</name>
    <name type="common">barcoo grunter</name>
    <dbReference type="NCBI Taxonomy" id="214431"/>
    <lineage>
        <taxon>Eukaryota</taxon>
        <taxon>Metazoa</taxon>
        <taxon>Chordata</taxon>
        <taxon>Craniata</taxon>
        <taxon>Vertebrata</taxon>
        <taxon>Euteleostomi</taxon>
        <taxon>Actinopterygii</taxon>
        <taxon>Neopterygii</taxon>
        <taxon>Teleostei</taxon>
        <taxon>Neoteleostei</taxon>
        <taxon>Acanthomorphata</taxon>
        <taxon>Eupercaria</taxon>
        <taxon>Centrarchiformes</taxon>
        <taxon>Terapontoidei</taxon>
        <taxon>Terapontidae</taxon>
        <taxon>Scortum</taxon>
    </lineage>
</organism>
<comment type="caution">
    <text evidence="1">The sequence shown here is derived from an EMBL/GenBank/DDBJ whole genome shotgun (WGS) entry which is preliminary data.</text>
</comment>
<protein>
    <submittedName>
        <fullName evidence="1">Uncharacterized protein</fullName>
    </submittedName>
</protein>
<keyword evidence="2" id="KW-1185">Reference proteome</keyword>
<accession>A0ACB8W236</accession>
<sequence length="73" mass="8041">MSIREEAPGQTQDTLKGLYLSTILGMPRDPPEELVKVAGGRTVWASLLRLLPPDPDSDKRLEDGRTPCQASYC</sequence>
<gene>
    <name evidence="1" type="ORF">L3Q82_012924</name>
</gene>
<proteinExistence type="predicted"/>
<dbReference type="Proteomes" id="UP000831701">
    <property type="component" value="Chromosome 16"/>
</dbReference>